<keyword evidence="1" id="KW-0472">Membrane</keyword>
<evidence type="ECO:0000256" key="1">
    <source>
        <dbReference type="SAM" id="Phobius"/>
    </source>
</evidence>
<reference evidence="2 3" key="1">
    <citation type="submission" date="2018-08" db="EMBL/GenBank/DDBJ databases">
        <title>Erythrobacter zhengii sp.nov., a bacterium isolated from deep-sea sediment.</title>
        <authorList>
            <person name="Fang C."/>
            <person name="Wu Y.-H."/>
            <person name="Sun C."/>
            <person name="Wang H."/>
            <person name="Cheng H."/>
            <person name="Meng F.-X."/>
            <person name="Wang C.-S."/>
            <person name="Xu X.-W."/>
        </authorList>
    </citation>
    <scope>NUCLEOTIDE SEQUENCE [LARGE SCALE GENOMIC DNA]</scope>
    <source>
        <strain evidence="2 3">V18</strain>
    </source>
</reference>
<protein>
    <submittedName>
        <fullName evidence="2">Uncharacterized protein</fullName>
    </submittedName>
</protein>
<accession>A0A418NTZ0</accession>
<dbReference type="OrthoDB" id="9554490at2"/>
<comment type="caution">
    <text evidence="2">The sequence shown here is derived from an EMBL/GenBank/DDBJ whole genome shotgun (WGS) entry which is preliminary data.</text>
</comment>
<name>A0A418NTZ0_9SPHN</name>
<organism evidence="2 3">
    <name type="scientific">Aurantiacibacter zhengii</name>
    <dbReference type="NCBI Taxonomy" id="2307003"/>
    <lineage>
        <taxon>Bacteria</taxon>
        <taxon>Pseudomonadati</taxon>
        <taxon>Pseudomonadota</taxon>
        <taxon>Alphaproteobacteria</taxon>
        <taxon>Sphingomonadales</taxon>
        <taxon>Erythrobacteraceae</taxon>
        <taxon>Aurantiacibacter</taxon>
    </lineage>
</organism>
<keyword evidence="3" id="KW-1185">Reference proteome</keyword>
<dbReference type="RefSeq" id="WP_119585015.1">
    <property type="nucleotide sequence ID" value="NZ_CAWODQ010000012.1"/>
</dbReference>
<evidence type="ECO:0000313" key="2">
    <source>
        <dbReference type="EMBL" id="RIV87513.1"/>
    </source>
</evidence>
<keyword evidence="1" id="KW-0812">Transmembrane</keyword>
<evidence type="ECO:0000313" key="3">
    <source>
        <dbReference type="Proteomes" id="UP000286576"/>
    </source>
</evidence>
<dbReference type="Proteomes" id="UP000286576">
    <property type="component" value="Unassembled WGS sequence"/>
</dbReference>
<feature type="transmembrane region" description="Helical" evidence="1">
    <location>
        <begin position="6"/>
        <end position="27"/>
    </location>
</feature>
<dbReference type="EMBL" id="QXFL01000002">
    <property type="protein sequence ID" value="RIV87513.1"/>
    <property type="molecule type" value="Genomic_DNA"/>
</dbReference>
<keyword evidence="1" id="KW-1133">Transmembrane helix</keyword>
<gene>
    <name evidence="2" type="ORF">D2V07_03945</name>
</gene>
<sequence length="124" mass="12802">MNRVGAFLASALGRVVMVALVVGLVLVTLNQCQNARRAGQQANLNEKQAEAVSDSAADAIGTVGAVSGRQQDSDDLTRSNADAIDQAEGASDAVNPSVHGAGLDGLCRRAAYRSDPRCVQQPDP</sequence>
<proteinExistence type="predicted"/>
<dbReference type="AlphaFoldDB" id="A0A418NTZ0"/>